<feature type="compositionally biased region" description="Low complexity" evidence="1">
    <location>
        <begin position="549"/>
        <end position="561"/>
    </location>
</feature>
<feature type="compositionally biased region" description="Polar residues" evidence="1">
    <location>
        <begin position="233"/>
        <end position="244"/>
    </location>
</feature>
<feature type="region of interest" description="Disordered" evidence="1">
    <location>
        <begin position="470"/>
        <end position="490"/>
    </location>
</feature>
<feature type="domain" description="PID" evidence="2">
    <location>
        <begin position="45"/>
        <end position="213"/>
    </location>
</feature>
<feature type="compositionally biased region" description="Polar residues" evidence="1">
    <location>
        <begin position="654"/>
        <end position="681"/>
    </location>
</feature>
<organism evidence="3 4">
    <name type="scientific">Ditylenchus destructor</name>
    <dbReference type="NCBI Taxonomy" id="166010"/>
    <lineage>
        <taxon>Eukaryota</taxon>
        <taxon>Metazoa</taxon>
        <taxon>Ecdysozoa</taxon>
        <taxon>Nematoda</taxon>
        <taxon>Chromadorea</taxon>
        <taxon>Rhabditida</taxon>
        <taxon>Tylenchina</taxon>
        <taxon>Tylenchomorpha</taxon>
        <taxon>Sphaerularioidea</taxon>
        <taxon>Anguinidae</taxon>
        <taxon>Anguininae</taxon>
        <taxon>Ditylenchus</taxon>
    </lineage>
</organism>
<feature type="region of interest" description="Disordered" evidence="1">
    <location>
        <begin position="597"/>
        <end position="681"/>
    </location>
</feature>
<evidence type="ECO:0000313" key="4">
    <source>
        <dbReference type="Proteomes" id="UP001201812"/>
    </source>
</evidence>
<evidence type="ECO:0000313" key="3">
    <source>
        <dbReference type="EMBL" id="KAI1729389.1"/>
    </source>
</evidence>
<evidence type="ECO:0000259" key="2">
    <source>
        <dbReference type="SMART" id="SM00462"/>
    </source>
</evidence>
<dbReference type="PANTHER" id="PTHR21219:SF3">
    <property type="entry name" value="FI19613P1"/>
    <property type="match status" value="1"/>
</dbReference>
<proteinExistence type="predicted"/>
<sequence length="681" mass="75169">MRGVDWYGSRRQRLRIPGFMAPGNPGLGPGVLRGEATRFPSCMTAPLCRCRVLYIGSAVPTVTKDGLQGIQQPLKERYPTNEATDTKGIDSWLSVWSNGLLLEYIDGSKKTENSFFPIVTLHYCAAVRYVNVSGFSIEGGGERFIPLDTPFAQIPDSPHPPIFAAIFRRTTGVKVLECHAFICTNERAANALVRCCFHSYADTIYLKMDERMPGLKAIKESSQVSRSVTPSSELNFSEQENGTTDETRDEAVNWNDRAIGQKTWQRRQQNGEYDAASLASSLYKKSPKKGGKHRESRSELFENDGAILPYGESYSRRTGSHYELRGVNSGEYYEPAGSNYSVYERSTPNMFQPPPPHMMRPPPFGMPPPPGAGFMPPPPPPPGFFPGRAPHPFFGMPFAPPPHMMHHGPPPHLRSRFAKGGPPPMPPMGGPMPYPPHMMPPRPPYGQMPPYFMPPPFGPFMPPPHMMDGRGKPHSDGSTTGGGPIITDTTYDTFPRRATYEEPIYMPSNSGTMPPHSSYKPGSMSPEHYETYYETYRHPRGRQQERKNASGSDSDASGDGSNTNQNFWEAYEAGVYRRKPHINEKAFANTVAGAPEYATATRAPKHGSNQTNGESKDADLTPNATLRPTPKKGGETLNGNVARPDTPPADYDLENNNSAKHNGTKNTPAANQQSQRANAVY</sequence>
<dbReference type="SUPFAM" id="SSF50729">
    <property type="entry name" value="PH domain-like"/>
    <property type="match status" value="1"/>
</dbReference>
<feature type="region of interest" description="Disordered" evidence="1">
    <location>
        <begin position="502"/>
        <end position="526"/>
    </location>
</feature>
<feature type="compositionally biased region" description="Basic and acidic residues" evidence="1">
    <location>
        <begin position="538"/>
        <end position="548"/>
    </location>
</feature>
<evidence type="ECO:0000256" key="1">
    <source>
        <dbReference type="SAM" id="MobiDB-lite"/>
    </source>
</evidence>
<accession>A0AAD4NKX3</accession>
<feature type="compositionally biased region" description="Low complexity" evidence="1">
    <location>
        <begin position="221"/>
        <end position="232"/>
    </location>
</feature>
<name>A0AAD4NKX3_9BILA</name>
<dbReference type="SMART" id="SM00462">
    <property type="entry name" value="PTB"/>
    <property type="match status" value="1"/>
</dbReference>
<gene>
    <name evidence="3" type="ORF">DdX_01629</name>
</gene>
<dbReference type="EMBL" id="JAKKPZ010000001">
    <property type="protein sequence ID" value="KAI1729389.1"/>
    <property type="molecule type" value="Genomic_DNA"/>
</dbReference>
<dbReference type="InterPro" id="IPR006020">
    <property type="entry name" value="PTB/PI_dom"/>
</dbReference>
<feature type="region of interest" description="Disordered" evidence="1">
    <location>
        <begin position="538"/>
        <end position="565"/>
    </location>
</feature>
<feature type="region of interest" description="Disordered" evidence="1">
    <location>
        <begin position="220"/>
        <end position="249"/>
    </location>
</feature>
<dbReference type="AlphaFoldDB" id="A0AAD4NKX3"/>
<dbReference type="Proteomes" id="UP001201812">
    <property type="component" value="Unassembled WGS sequence"/>
</dbReference>
<dbReference type="PANTHER" id="PTHR21219">
    <property type="entry name" value="FI19613P1"/>
    <property type="match status" value="1"/>
</dbReference>
<comment type="caution">
    <text evidence="3">The sequence shown here is derived from an EMBL/GenBank/DDBJ whole genome shotgun (WGS) entry which is preliminary data.</text>
</comment>
<dbReference type="CDD" id="cd01217">
    <property type="entry name" value="PTB_CG12581"/>
    <property type="match status" value="1"/>
</dbReference>
<reference evidence="3" key="1">
    <citation type="submission" date="2022-01" db="EMBL/GenBank/DDBJ databases">
        <title>Genome Sequence Resource for Two Populations of Ditylenchus destructor, the Migratory Endoparasitic Phytonematode.</title>
        <authorList>
            <person name="Zhang H."/>
            <person name="Lin R."/>
            <person name="Xie B."/>
        </authorList>
    </citation>
    <scope>NUCLEOTIDE SEQUENCE</scope>
    <source>
        <strain evidence="3">BazhouSP</strain>
    </source>
</reference>
<protein>
    <submittedName>
        <fullName evidence="3">Extensin</fullName>
    </submittedName>
</protein>
<keyword evidence="4" id="KW-1185">Reference proteome</keyword>